<gene>
    <name evidence="1" type="ORF">NP493_6467g00000</name>
</gene>
<sequence length="46" mass="5019">MALAVTTTLVCSEPEDGLAPDSDYRSISLCSLVRLQTGTRLFWFPG</sequence>
<accession>A0AAD9IR86</accession>
<reference evidence="1" key="1">
    <citation type="journal article" date="2023" name="Mol. Biol. Evol.">
        <title>Third-Generation Sequencing Reveals the Adaptive Role of the Epigenome in Three Deep-Sea Polychaetes.</title>
        <authorList>
            <person name="Perez M."/>
            <person name="Aroh O."/>
            <person name="Sun Y."/>
            <person name="Lan Y."/>
            <person name="Juniper S.K."/>
            <person name="Young C.R."/>
            <person name="Angers B."/>
            <person name="Qian P.Y."/>
        </authorList>
    </citation>
    <scope>NUCLEOTIDE SEQUENCE</scope>
    <source>
        <strain evidence="1">R07B-5</strain>
    </source>
</reference>
<dbReference type="EMBL" id="JAODUO010006461">
    <property type="protein sequence ID" value="KAK2139379.1"/>
    <property type="molecule type" value="Genomic_DNA"/>
</dbReference>
<organism evidence="1 2">
    <name type="scientific">Ridgeia piscesae</name>
    <name type="common">Tubeworm</name>
    <dbReference type="NCBI Taxonomy" id="27915"/>
    <lineage>
        <taxon>Eukaryota</taxon>
        <taxon>Metazoa</taxon>
        <taxon>Spiralia</taxon>
        <taxon>Lophotrochozoa</taxon>
        <taxon>Annelida</taxon>
        <taxon>Polychaeta</taxon>
        <taxon>Sedentaria</taxon>
        <taxon>Canalipalpata</taxon>
        <taxon>Sabellida</taxon>
        <taxon>Siboglinidae</taxon>
        <taxon>Ridgeia</taxon>
    </lineage>
</organism>
<comment type="caution">
    <text evidence="1">The sequence shown here is derived from an EMBL/GenBank/DDBJ whole genome shotgun (WGS) entry which is preliminary data.</text>
</comment>
<dbReference type="Proteomes" id="UP001209878">
    <property type="component" value="Unassembled WGS sequence"/>
</dbReference>
<evidence type="ECO:0000313" key="2">
    <source>
        <dbReference type="Proteomes" id="UP001209878"/>
    </source>
</evidence>
<evidence type="ECO:0000313" key="1">
    <source>
        <dbReference type="EMBL" id="KAK2139379.1"/>
    </source>
</evidence>
<dbReference type="AlphaFoldDB" id="A0AAD9IR86"/>
<name>A0AAD9IR86_RIDPI</name>
<proteinExistence type="predicted"/>
<keyword evidence="2" id="KW-1185">Reference proteome</keyword>
<protein>
    <submittedName>
        <fullName evidence="1">Uncharacterized protein</fullName>
    </submittedName>
</protein>